<name>A0A8X6T180_TRICX</name>
<dbReference type="AlphaFoldDB" id="A0A8X6T180"/>
<organism evidence="2 3">
    <name type="scientific">Trichonephila clavipes</name>
    <name type="common">Golden silk orbweaver</name>
    <name type="synonym">Nephila clavipes</name>
    <dbReference type="NCBI Taxonomy" id="2585209"/>
    <lineage>
        <taxon>Eukaryota</taxon>
        <taxon>Metazoa</taxon>
        <taxon>Ecdysozoa</taxon>
        <taxon>Arthropoda</taxon>
        <taxon>Chelicerata</taxon>
        <taxon>Arachnida</taxon>
        <taxon>Araneae</taxon>
        <taxon>Araneomorphae</taxon>
        <taxon>Entelegynae</taxon>
        <taxon>Araneoidea</taxon>
        <taxon>Nephilidae</taxon>
        <taxon>Trichonephila</taxon>
    </lineage>
</organism>
<protein>
    <submittedName>
        <fullName evidence="2">Uncharacterized protein</fullName>
    </submittedName>
</protein>
<comment type="caution">
    <text evidence="2">The sequence shown here is derived from an EMBL/GenBank/DDBJ whole genome shotgun (WGS) entry which is preliminary data.</text>
</comment>
<accession>A0A8X6T180</accession>
<sequence length="80" mass="9377">MLLFQIPLQQDKPTLSSFDLSTKKCQKPDPDPQTTIPEMCPSSPKDEQEKQGQESLHKFTMHWFKEELLPFRREESNLGE</sequence>
<feature type="compositionally biased region" description="Basic and acidic residues" evidence="1">
    <location>
        <begin position="44"/>
        <end position="55"/>
    </location>
</feature>
<reference evidence="2" key="1">
    <citation type="submission" date="2020-08" db="EMBL/GenBank/DDBJ databases">
        <title>Multicomponent nature underlies the extraordinary mechanical properties of spider dragline silk.</title>
        <authorList>
            <person name="Kono N."/>
            <person name="Nakamura H."/>
            <person name="Mori M."/>
            <person name="Yoshida Y."/>
            <person name="Ohtoshi R."/>
            <person name="Malay A.D."/>
            <person name="Moran D.A.P."/>
            <person name="Tomita M."/>
            <person name="Numata K."/>
            <person name="Arakawa K."/>
        </authorList>
    </citation>
    <scope>NUCLEOTIDE SEQUENCE</scope>
</reference>
<evidence type="ECO:0000313" key="2">
    <source>
        <dbReference type="EMBL" id="GFY18051.1"/>
    </source>
</evidence>
<proteinExistence type="predicted"/>
<evidence type="ECO:0000313" key="3">
    <source>
        <dbReference type="Proteomes" id="UP000887159"/>
    </source>
</evidence>
<gene>
    <name evidence="2" type="ORF">TNCV_3385421</name>
</gene>
<keyword evidence="3" id="KW-1185">Reference proteome</keyword>
<evidence type="ECO:0000256" key="1">
    <source>
        <dbReference type="SAM" id="MobiDB-lite"/>
    </source>
</evidence>
<dbReference type="EMBL" id="BMAU01021347">
    <property type="protein sequence ID" value="GFY18051.1"/>
    <property type="molecule type" value="Genomic_DNA"/>
</dbReference>
<dbReference type="Proteomes" id="UP000887159">
    <property type="component" value="Unassembled WGS sequence"/>
</dbReference>
<feature type="region of interest" description="Disordered" evidence="1">
    <location>
        <begin position="15"/>
        <end position="55"/>
    </location>
</feature>